<protein>
    <recommendedName>
        <fullName evidence="2">Heterokaryon incompatibility domain-containing protein</fullName>
    </recommendedName>
</protein>
<evidence type="ECO:0000313" key="3">
    <source>
        <dbReference type="EMBL" id="PMD17223.1"/>
    </source>
</evidence>
<dbReference type="EMBL" id="KZ613501">
    <property type="protein sequence ID" value="PMD17223.1"/>
    <property type="molecule type" value="Genomic_DNA"/>
</dbReference>
<reference evidence="3 4" key="1">
    <citation type="submission" date="2016-05" db="EMBL/GenBank/DDBJ databases">
        <title>A degradative enzymes factory behind the ericoid mycorrhizal symbiosis.</title>
        <authorList>
            <consortium name="DOE Joint Genome Institute"/>
            <person name="Martino E."/>
            <person name="Morin E."/>
            <person name="Grelet G."/>
            <person name="Kuo A."/>
            <person name="Kohler A."/>
            <person name="Daghino S."/>
            <person name="Barry K."/>
            <person name="Choi C."/>
            <person name="Cichocki N."/>
            <person name="Clum A."/>
            <person name="Copeland A."/>
            <person name="Hainaut M."/>
            <person name="Haridas S."/>
            <person name="Labutti K."/>
            <person name="Lindquist E."/>
            <person name="Lipzen A."/>
            <person name="Khouja H.-R."/>
            <person name="Murat C."/>
            <person name="Ohm R."/>
            <person name="Olson A."/>
            <person name="Spatafora J."/>
            <person name="Veneault-Fourrey C."/>
            <person name="Henrissat B."/>
            <person name="Grigoriev I."/>
            <person name="Martin F."/>
            <person name="Perotto S."/>
        </authorList>
    </citation>
    <scope>NUCLEOTIDE SEQUENCE [LARGE SCALE GENOMIC DNA]</scope>
    <source>
        <strain evidence="3 4">UAMH 7357</strain>
    </source>
</reference>
<dbReference type="InterPro" id="IPR010730">
    <property type="entry name" value="HET"/>
</dbReference>
<keyword evidence="1" id="KW-1133">Transmembrane helix</keyword>
<keyword evidence="4" id="KW-1185">Reference proteome</keyword>
<dbReference type="PANTHER" id="PTHR24148:SF64">
    <property type="entry name" value="HETEROKARYON INCOMPATIBILITY DOMAIN-CONTAINING PROTEIN"/>
    <property type="match status" value="1"/>
</dbReference>
<feature type="domain" description="Heterokaryon incompatibility" evidence="2">
    <location>
        <begin position="264"/>
        <end position="409"/>
    </location>
</feature>
<accession>A0A2J6PT71</accession>
<proteinExistence type="predicted"/>
<evidence type="ECO:0000313" key="4">
    <source>
        <dbReference type="Proteomes" id="UP000235672"/>
    </source>
</evidence>
<evidence type="ECO:0000256" key="1">
    <source>
        <dbReference type="SAM" id="Phobius"/>
    </source>
</evidence>
<feature type="transmembrane region" description="Helical" evidence="1">
    <location>
        <begin position="119"/>
        <end position="138"/>
    </location>
</feature>
<evidence type="ECO:0000259" key="2">
    <source>
        <dbReference type="Pfam" id="PF06985"/>
    </source>
</evidence>
<gene>
    <name evidence="3" type="ORF">NA56DRAFT_648930</name>
</gene>
<dbReference type="Pfam" id="PF06985">
    <property type="entry name" value="HET"/>
    <property type="match status" value="1"/>
</dbReference>
<dbReference type="InterPro" id="IPR052895">
    <property type="entry name" value="HetReg/Transcr_Mod"/>
</dbReference>
<keyword evidence="1" id="KW-0472">Membrane</keyword>
<dbReference type="Proteomes" id="UP000235672">
    <property type="component" value="Unassembled WGS sequence"/>
</dbReference>
<organism evidence="3 4">
    <name type="scientific">Hyaloscypha hepaticicola</name>
    <dbReference type="NCBI Taxonomy" id="2082293"/>
    <lineage>
        <taxon>Eukaryota</taxon>
        <taxon>Fungi</taxon>
        <taxon>Dikarya</taxon>
        <taxon>Ascomycota</taxon>
        <taxon>Pezizomycotina</taxon>
        <taxon>Leotiomycetes</taxon>
        <taxon>Helotiales</taxon>
        <taxon>Hyaloscyphaceae</taxon>
        <taxon>Hyaloscypha</taxon>
    </lineage>
</organism>
<dbReference type="OrthoDB" id="3565194at2759"/>
<feature type="transmembrane region" description="Helical" evidence="1">
    <location>
        <begin position="83"/>
        <end position="99"/>
    </location>
</feature>
<dbReference type="PANTHER" id="PTHR24148">
    <property type="entry name" value="ANKYRIN REPEAT DOMAIN-CONTAINING PROTEIN 39 HOMOLOG-RELATED"/>
    <property type="match status" value="1"/>
</dbReference>
<sequence length="867" mass="100773">MAQRMPLQHDFDFLNLIHRTPWVKLAPWVISGIVCPVVDSYLDDNTLRVLSFAIACFEPTSLLWFLNLLIFFVRQRTTTFRTFAHWLGLSVAPAIAQYLRDEADDIPMSDALAMHEWGMIAHFSPSIVIQIVTVLWYFKWAVLEWTIKIGLAFLIAVWWEPRRWAELRRLTPLMLYIGYNWVTAHELTGRGVLRKALTALSGSLMRWEVRIIRRNRRPFTLHPYEYEPLRSPEHVRLLRVGRRLFFHEPRCEIFQVPLSEGQEFEAISYTWGRHPPSIPISVNGRHLLVTKTVEDLILYMQSIFKSKTYWVDALCINQHDIDERNQQVPRMRDIYQKATRVLVWLGPSPSTGATLSTNRMIRTLNWVNTKSVETVQLLPIIREQEEHLFRSLVDLFTHEWWHRMWIIQEIAVGKSARIRFNDVWITWETLSKVIYMILGDPDIEARLLFYFSRRLPPQIARKYRLYIRNALFLCQTRDRLQTQTPMSDEITITPAPLATLIHDIFHFESKDPHDKIFALFGIISDADMPFKPDYLMPVNEIFLKTTKHLLSRLQWFKILSVAGRGYERLHPIRRSNTASHCSVENPEENLPSWVPDYSNNKILGAITTNNITHGFSQSNVSFTDDDRSLRLSGSEFDKIAHLGSVLRSSEYAQFPPNSGTALGSEAMQYFIKEGRKAFCSWYIDTLTFLAQHYPPEHEGEDPLKVAKELLWQLCMWEDDTVELDNEGNEQLKVSPEFPVLDWQYRALWEKYMLADAETVLNKSIKAVTGLPLNALEAQQMASQLFRRMYGNVQGKRVAVTATGSVALVPPLVVSADIFVSIENGFMPVLLRIKGKRAEENIAQLVGTAFMRHLRPIHYCTFTLWNII</sequence>
<feature type="transmembrane region" description="Helical" evidence="1">
    <location>
        <begin position="48"/>
        <end position="71"/>
    </location>
</feature>
<dbReference type="STRING" id="1745343.A0A2J6PT71"/>
<name>A0A2J6PT71_9HELO</name>
<dbReference type="AlphaFoldDB" id="A0A2J6PT71"/>
<feature type="transmembrane region" description="Helical" evidence="1">
    <location>
        <begin position="145"/>
        <end position="161"/>
    </location>
</feature>
<keyword evidence="1" id="KW-0812">Transmembrane</keyword>